<dbReference type="OrthoDB" id="9900511at2"/>
<gene>
    <name evidence="1" type="ORF">ATL39_0899</name>
</gene>
<comment type="caution">
    <text evidence="1">The sequence shown here is derived from an EMBL/GenBank/DDBJ whole genome shotgun (WGS) entry which is preliminary data.</text>
</comment>
<sequence>MSVSIKVYEQGERLSEDIHEGTEAKPLFDLIDGSYSHLIIEDADAKKAKELSKEKDYRVICIDDTNGIGAETKTAGITEYVVEFDAELHRQLTSLIK</sequence>
<dbReference type="AlphaFoldDB" id="A0A419V5U0"/>
<name>A0A419V5U0_9BACL</name>
<protein>
    <submittedName>
        <fullName evidence="1">Uncharacterized protein</fullName>
    </submittedName>
</protein>
<dbReference type="RefSeq" id="WP_120192099.1">
    <property type="nucleotide sequence ID" value="NZ_RAPK01000007.1"/>
</dbReference>
<proteinExistence type="predicted"/>
<evidence type="ECO:0000313" key="1">
    <source>
        <dbReference type="EMBL" id="RKD75201.1"/>
    </source>
</evidence>
<evidence type="ECO:0000313" key="2">
    <source>
        <dbReference type="Proteomes" id="UP000285120"/>
    </source>
</evidence>
<dbReference type="Proteomes" id="UP000285120">
    <property type="component" value="Unassembled WGS sequence"/>
</dbReference>
<keyword evidence="2" id="KW-1185">Reference proteome</keyword>
<reference evidence="1 2" key="1">
    <citation type="submission" date="2018-09" db="EMBL/GenBank/DDBJ databases">
        <title>Genomic Encyclopedia of Archaeal and Bacterial Type Strains, Phase II (KMG-II): from individual species to whole genera.</title>
        <authorList>
            <person name="Goeker M."/>
        </authorList>
    </citation>
    <scope>NUCLEOTIDE SEQUENCE [LARGE SCALE GENOMIC DNA]</scope>
    <source>
        <strain evidence="1 2">DSM 17008</strain>
    </source>
</reference>
<accession>A0A419V5U0</accession>
<organism evidence="1 2">
    <name type="scientific">Sinobaca qinghaiensis</name>
    <dbReference type="NCBI Taxonomy" id="342944"/>
    <lineage>
        <taxon>Bacteria</taxon>
        <taxon>Bacillati</taxon>
        <taxon>Bacillota</taxon>
        <taxon>Bacilli</taxon>
        <taxon>Bacillales</taxon>
        <taxon>Sporolactobacillaceae</taxon>
        <taxon>Sinobaca</taxon>
    </lineage>
</organism>
<dbReference type="EMBL" id="RAPK01000007">
    <property type="protein sequence ID" value="RKD75201.1"/>
    <property type="molecule type" value="Genomic_DNA"/>
</dbReference>